<evidence type="ECO:0000313" key="4">
    <source>
        <dbReference type="Proteomes" id="UP000283841"/>
    </source>
</evidence>
<name>A0A443HKT3_BYSSP</name>
<proteinExistence type="predicted"/>
<dbReference type="EMBL" id="RCNU01000013">
    <property type="protein sequence ID" value="RWQ92417.1"/>
    <property type="molecule type" value="Genomic_DNA"/>
</dbReference>
<dbReference type="VEuPathDB" id="FungiDB:C8Q69DRAFT_97042"/>
<keyword evidence="4" id="KW-1185">Reference proteome</keyword>
<feature type="compositionally biased region" description="Polar residues" evidence="1">
    <location>
        <begin position="842"/>
        <end position="860"/>
    </location>
</feature>
<protein>
    <submittedName>
        <fullName evidence="3">Uncharacterized protein</fullName>
    </submittedName>
</protein>
<feature type="region of interest" description="Disordered" evidence="1">
    <location>
        <begin position="149"/>
        <end position="203"/>
    </location>
</feature>
<feature type="compositionally biased region" description="Basic and acidic residues" evidence="1">
    <location>
        <begin position="149"/>
        <end position="166"/>
    </location>
</feature>
<feature type="compositionally biased region" description="Basic residues" evidence="1">
    <location>
        <begin position="109"/>
        <end position="123"/>
    </location>
</feature>
<dbReference type="Proteomes" id="UP000283841">
    <property type="component" value="Unassembled WGS sequence"/>
</dbReference>
<dbReference type="RefSeq" id="XP_028482062.1">
    <property type="nucleotide sequence ID" value="XM_028634232.1"/>
</dbReference>
<reference evidence="3 4" key="1">
    <citation type="journal article" date="2018" name="Front. Microbiol.">
        <title>Genomic and genetic insights into a cosmopolitan fungus, Paecilomyces variotii (Eurotiales).</title>
        <authorList>
            <person name="Urquhart A.S."/>
            <person name="Mondo S.J."/>
            <person name="Makela M.R."/>
            <person name="Hane J.K."/>
            <person name="Wiebenga A."/>
            <person name="He G."/>
            <person name="Mihaltcheva S."/>
            <person name="Pangilinan J."/>
            <person name="Lipzen A."/>
            <person name="Barry K."/>
            <person name="de Vries R.P."/>
            <person name="Grigoriev I.V."/>
            <person name="Idnurm A."/>
        </authorList>
    </citation>
    <scope>NUCLEOTIDE SEQUENCE [LARGE SCALE GENOMIC DNA]</scope>
    <source>
        <strain evidence="3 4">CBS 101075</strain>
    </source>
</reference>
<evidence type="ECO:0000256" key="2">
    <source>
        <dbReference type="SAM" id="Phobius"/>
    </source>
</evidence>
<feature type="region of interest" description="Disordered" evidence="1">
    <location>
        <begin position="794"/>
        <end position="868"/>
    </location>
</feature>
<feature type="region of interest" description="Disordered" evidence="1">
    <location>
        <begin position="95"/>
        <end position="130"/>
    </location>
</feature>
<dbReference type="AlphaFoldDB" id="A0A443HKT3"/>
<feature type="transmembrane region" description="Helical" evidence="2">
    <location>
        <begin position="6"/>
        <end position="30"/>
    </location>
</feature>
<organism evidence="3 4">
    <name type="scientific">Byssochlamys spectabilis</name>
    <name type="common">Paecilomyces variotii</name>
    <dbReference type="NCBI Taxonomy" id="264951"/>
    <lineage>
        <taxon>Eukaryota</taxon>
        <taxon>Fungi</taxon>
        <taxon>Dikarya</taxon>
        <taxon>Ascomycota</taxon>
        <taxon>Pezizomycotina</taxon>
        <taxon>Eurotiomycetes</taxon>
        <taxon>Eurotiomycetidae</taxon>
        <taxon>Eurotiales</taxon>
        <taxon>Thermoascaceae</taxon>
        <taxon>Paecilomyces</taxon>
    </lineage>
</organism>
<feature type="compositionally biased region" description="Polar residues" evidence="1">
    <location>
        <begin position="691"/>
        <end position="709"/>
    </location>
</feature>
<feature type="compositionally biased region" description="Polar residues" evidence="1">
    <location>
        <begin position="598"/>
        <end position="608"/>
    </location>
</feature>
<feature type="region of interest" description="Disordered" evidence="1">
    <location>
        <begin position="475"/>
        <end position="517"/>
    </location>
</feature>
<feature type="compositionally biased region" description="Polar residues" evidence="1">
    <location>
        <begin position="560"/>
        <end position="573"/>
    </location>
</feature>
<feature type="compositionally biased region" description="Low complexity" evidence="1">
    <location>
        <begin position="637"/>
        <end position="647"/>
    </location>
</feature>
<keyword evidence="2" id="KW-0812">Transmembrane</keyword>
<feature type="compositionally biased region" description="Polar residues" evidence="1">
    <location>
        <begin position="476"/>
        <end position="489"/>
    </location>
</feature>
<dbReference type="GeneID" id="39603509"/>
<feature type="compositionally biased region" description="Polar residues" evidence="1">
    <location>
        <begin position="794"/>
        <end position="809"/>
    </location>
</feature>
<feature type="region of interest" description="Disordered" evidence="1">
    <location>
        <begin position="350"/>
        <end position="431"/>
    </location>
</feature>
<accession>A0A443HKT3</accession>
<gene>
    <name evidence="3" type="ORF">C8Q69DRAFT_97042</name>
</gene>
<evidence type="ECO:0000313" key="3">
    <source>
        <dbReference type="EMBL" id="RWQ92417.1"/>
    </source>
</evidence>
<evidence type="ECO:0000256" key="1">
    <source>
        <dbReference type="SAM" id="MobiDB-lite"/>
    </source>
</evidence>
<sequence length="885" mass="96404">MVAVTTVIAIAVSCSVLFIVAVSVGIVVWLRLRHDRLSLAMAEARGVRYTRRSHSALGSITDLSRDISSLRSHGQLPYAIPYEWTLLGSKESFHSPKKLQQNSGTEKVQKRKSLRHTLSKAKSQRGLLQKPIPLSSLTTMPTMTTMTDMSEKAPTIKEPDPKEKEPVSTIEGVSELPAEQTPPHTPGREKEKESVPDLMSGRPASTAWPLAVQAQRSSMMPQFDSQFGMLECPSLRVHGGSITAQSPGAAPEQPMPPPPVAHLPNRYYMTKNDSLMRLSSLSLDTADSSILDDGRRTSLSGDSEWNSPALPPCPTFGSYNQYTAASTDRNASRFAAERGSLSRRQPSLNLQFTHPAPNYHRRTDPMGYSPRRSLTTRQPGYPLERISEIPRRSGTVLAPPRRRETASTRPRSQTTSAHPSPNSSPIFSTTVGRDTFTQYQVPPPQRHTMYDGHRARTDQLIDPAILRVITRGDSIPDNTMATQSLNNSGLRLRDSPGKAPLHSALKGSQAARKGHRRQNCVRISIHPPITFGGPVFSPMIEEPEDIYDLEKGKGRISDPPGSNRSSFASQSSPSKRRSRHQSADVAQIISQKLAESPDVNSHQASSNTSRKRRHSPSEFGDDPFKGDNGKGVPEMFSSASSLGYSLSRTPSPQKTEPLWTIPYDPISPKLFTNSPVGSPRRSAVRGPRSQPAKSARNSVSSVGTVNSAAVSPLFGSRNRNPPSRRPSNKDSGKLTIAQRRLNTETKDLTLEHIRNLSKGNSYTPSPRMMPGMTKKGLATSASDISIWEDASVTTSPTKLSPTKGTTLSPIGSEDLDTFNTNAIASPRTEPPPIAGKKRSRASVMSTESSTPQGFTLTTPKGKTMGLGIGCATPASLYDRDGFLKE</sequence>
<comment type="caution">
    <text evidence="3">The sequence shown here is derived from an EMBL/GenBank/DDBJ whole genome shotgun (WGS) entry which is preliminary data.</text>
</comment>
<feature type="compositionally biased region" description="Basic and acidic residues" evidence="1">
    <location>
        <begin position="186"/>
        <end position="195"/>
    </location>
</feature>
<keyword evidence="2" id="KW-0472">Membrane</keyword>
<keyword evidence="2" id="KW-1133">Transmembrane helix</keyword>
<feature type="compositionally biased region" description="Polar residues" evidence="1">
    <location>
        <begin position="407"/>
        <end position="431"/>
    </location>
</feature>
<feature type="region of interest" description="Disordered" evidence="1">
    <location>
        <begin position="550"/>
        <end position="742"/>
    </location>
</feature>